<dbReference type="EMBL" id="BKCJ010006376">
    <property type="protein sequence ID" value="GEU71825.1"/>
    <property type="molecule type" value="Genomic_DNA"/>
</dbReference>
<dbReference type="AlphaFoldDB" id="A0A6L2MHY7"/>
<accession>A0A6L2MHY7</accession>
<keyword evidence="3" id="KW-1133">Transmembrane helix</keyword>
<proteinExistence type="predicted"/>
<dbReference type="GO" id="GO:0016787">
    <property type="term" value="F:hydrolase activity"/>
    <property type="evidence" value="ECO:0007669"/>
    <property type="project" value="UniProtKB-KW"/>
</dbReference>
<dbReference type="InterPro" id="IPR036875">
    <property type="entry name" value="Znf_CCHC_sf"/>
</dbReference>
<gene>
    <name evidence="5" type="ORF">Tci_043803</name>
</gene>
<feature type="domain" description="CCHC-type" evidence="4">
    <location>
        <begin position="319"/>
        <end position="336"/>
    </location>
</feature>
<keyword evidence="1" id="KW-0479">Metal-binding</keyword>
<evidence type="ECO:0000256" key="3">
    <source>
        <dbReference type="SAM" id="Phobius"/>
    </source>
</evidence>
<feature type="region of interest" description="Disordered" evidence="2">
    <location>
        <begin position="212"/>
        <end position="233"/>
    </location>
</feature>
<dbReference type="SUPFAM" id="SSF57756">
    <property type="entry name" value="Retrovirus zinc finger-like domains"/>
    <property type="match status" value="1"/>
</dbReference>
<name>A0A6L2MHY7_TANCI</name>
<feature type="compositionally biased region" description="Polar residues" evidence="2">
    <location>
        <begin position="212"/>
        <end position="223"/>
    </location>
</feature>
<keyword evidence="1" id="KW-0863">Zinc-finger</keyword>
<dbReference type="GO" id="GO:0003676">
    <property type="term" value="F:nucleic acid binding"/>
    <property type="evidence" value="ECO:0007669"/>
    <property type="project" value="InterPro"/>
</dbReference>
<dbReference type="InterPro" id="IPR001878">
    <property type="entry name" value="Znf_CCHC"/>
</dbReference>
<feature type="transmembrane region" description="Helical" evidence="3">
    <location>
        <begin position="258"/>
        <end position="276"/>
    </location>
</feature>
<sequence length="407" mass="46363">MNLFLSGDGEHDACVFLLGIDVVGFDCFDGVDVPMDFDTYSGLDALVRNCNESDSSFSSFLMMAICLSREARNLYVYDPNPNSFDCPPDSYHPSHPTYETYSYDSYGNDSQFGYDCQPQFPLHYESKPGYNENYPSYPYDQFPLHYESKPGYNENYPSYPYDSSSLPQQYLCCARCGGPHETCHCDQLIFDEPYCKHYGGRMNYQCQPMNQDSYNSNSLGSDQPQPPQSPVIHQPPQELSIQEMEDLKQKSFCKRSSGLILALILPNVYILSAMIVRIKKKTRSPRVLISIAKLGVEKQPREEKKSFRQRDEKKGKSDRKCFRCGDLNHLIGDCPKPSCNKDQKAFIGSSWSDNENDAKDKTNDETCLVAQSSNEGSDRWIEGGYNRRVVIKDLDAPGRPRIFTFSL</sequence>
<keyword evidence="3" id="KW-0472">Membrane</keyword>
<evidence type="ECO:0000256" key="2">
    <source>
        <dbReference type="SAM" id="MobiDB-lite"/>
    </source>
</evidence>
<reference evidence="5" key="1">
    <citation type="journal article" date="2019" name="Sci. Rep.">
        <title>Draft genome of Tanacetum cinerariifolium, the natural source of mosquito coil.</title>
        <authorList>
            <person name="Yamashiro T."/>
            <person name="Shiraishi A."/>
            <person name="Satake H."/>
            <person name="Nakayama K."/>
        </authorList>
    </citation>
    <scope>NUCLEOTIDE SEQUENCE</scope>
</reference>
<dbReference type="GO" id="GO:0008270">
    <property type="term" value="F:zinc ion binding"/>
    <property type="evidence" value="ECO:0007669"/>
    <property type="project" value="UniProtKB-KW"/>
</dbReference>
<keyword evidence="1" id="KW-0862">Zinc</keyword>
<protein>
    <submittedName>
        <fullName evidence="5">Alpha/beta hydrolases superfamily protein</fullName>
    </submittedName>
</protein>
<keyword evidence="3" id="KW-0812">Transmembrane</keyword>
<evidence type="ECO:0000256" key="1">
    <source>
        <dbReference type="PROSITE-ProRule" id="PRU00047"/>
    </source>
</evidence>
<comment type="caution">
    <text evidence="5">The sequence shown here is derived from an EMBL/GenBank/DDBJ whole genome shotgun (WGS) entry which is preliminary data.</text>
</comment>
<dbReference type="PROSITE" id="PS50158">
    <property type="entry name" value="ZF_CCHC"/>
    <property type="match status" value="1"/>
</dbReference>
<organism evidence="5">
    <name type="scientific">Tanacetum cinerariifolium</name>
    <name type="common">Dalmatian daisy</name>
    <name type="synonym">Chrysanthemum cinerariifolium</name>
    <dbReference type="NCBI Taxonomy" id="118510"/>
    <lineage>
        <taxon>Eukaryota</taxon>
        <taxon>Viridiplantae</taxon>
        <taxon>Streptophyta</taxon>
        <taxon>Embryophyta</taxon>
        <taxon>Tracheophyta</taxon>
        <taxon>Spermatophyta</taxon>
        <taxon>Magnoliopsida</taxon>
        <taxon>eudicotyledons</taxon>
        <taxon>Gunneridae</taxon>
        <taxon>Pentapetalae</taxon>
        <taxon>asterids</taxon>
        <taxon>campanulids</taxon>
        <taxon>Asterales</taxon>
        <taxon>Asteraceae</taxon>
        <taxon>Asteroideae</taxon>
        <taxon>Anthemideae</taxon>
        <taxon>Anthemidinae</taxon>
        <taxon>Tanacetum</taxon>
    </lineage>
</organism>
<evidence type="ECO:0000259" key="4">
    <source>
        <dbReference type="PROSITE" id="PS50158"/>
    </source>
</evidence>
<evidence type="ECO:0000313" key="5">
    <source>
        <dbReference type="EMBL" id="GEU71825.1"/>
    </source>
</evidence>
<keyword evidence="5" id="KW-0378">Hydrolase</keyword>